<evidence type="ECO:0000256" key="4">
    <source>
        <dbReference type="ARBA" id="ARBA00023163"/>
    </source>
</evidence>
<evidence type="ECO:0000313" key="5">
    <source>
        <dbReference type="EMBL" id="MBG2912826.1"/>
    </source>
</evidence>
<evidence type="ECO:0000256" key="1">
    <source>
        <dbReference type="ARBA" id="ARBA00010234"/>
    </source>
</evidence>
<organism evidence="5 6">
    <name type="scientific">Proteus terrae subsp. cibarius</name>
    <dbReference type="NCBI Taxonomy" id="626774"/>
    <lineage>
        <taxon>Bacteria</taxon>
        <taxon>Pseudomonadati</taxon>
        <taxon>Pseudomonadota</taxon>
        <taxon>Gammaproteobacteria</taxon>
        <taxon>Enterobacterales</taxon>
        <taxon>Morganellaceae</taxon>
        <taxon>Proteus</taxon>
    </lineage>
</organism>
<keyword evidence="3" id="KW-0238">DNA-binding</keyword>
<dbReference type="GO" id="GO:0060567">
    <property type="term" value="P:negative regulation of termination of DNA-templated transcription"/>
    <property type="evidence" value="ECO:0007669"/>
    <property type="project" value="InterPro"/>
</dbReference>
<keyword evidence="2" id="KW-0805">Transcription regulation</keyword>
<comment type="caution">
    <text evidence="5">The sequence shown here is derived from an EMBL/GenBank/DDBJ whole genome shotgun (WGS) entry which is preliminary data.</text>
</comment>
<gene>
    <name evidence="5" type="ORF">I4901_00330</name>
</gene>
<accession>A0A8I1BKC8</accession>
<dbReference type="EMBL" id="JADSJR010000001">
    <property type="protein sequence ID" value="MBG2912826.1"/>
    <property type="molecule type" value="Genomic_DNA"/>
</dbReference>
<proteinExistence type="inferred from homology"/>
<dbReference type="InterPro" id="IPR010534">
    <property type="entry name" value="Phage_933W_GpQ"/>
</dbReference>
<dbReference type="RefSeq" id="WP_196563451.1">
    <property type="nucleotide sequence ID" value="NZ_JADSJR010000001.1"/>
</dbReference>
<keyword evidence="4" id="KW-0804">Transcription</keyword>
<evidence type="ECO:0000256" key="3">
    <source>
        <dbReference type="ARBA" id="ARBA00023125"/>
    </source>
</evidence>
<dbReference type="Pfam" id="PF06530">
    <property type="entry name" value="Phage_antitermQ"/>
    <property type="match status" value="1"/>
</dbReference>
<evidence type="ECO:0000256" key="2">
    <source>
        <dbReference type="ARBA" id="ARBA00023015"/>
    </source>
</evidence>
<dbReference type="GO" id="GO:0003677">
    <property type="term" value="F:DNA binding"/>
    <property type="evidence" value="ECO:0007669"/>
    <property type="project" value="UniProtKB-KW"/>
</dbReference>
<reference evidence="5" key="1">
    <citation type="submission" date="2020-11" db="EMBL/GenBank/DDBJ databases">
        <title>Enhanced detection system for hospital associated transmission using whole genome sequencing surveillance.</title>
        <authorList>
            <person name="Harrison L.H."/>
            <person name="Van Tyne D."/>
            <person name="Marsh J.W."/>
            <person name="Griffith M.P."/>
            <person name="Snyder D.J."/>
            <person name="Cooper V.S."/>
            <person name="Mustapha M."/>
        </authorList>
    </citation>
    <scope>NUCLEOTIDE SEQUENCE</scope>
    <source>
        <strain evidence="5">PR00070</strain>
    </source>
</reference>
<name>A0A8I1BKC8_9GAMM</name>
<protein>
    <submittedName>
        <fullName evidence="5">Antitermination protein</fullName>
    </submittedName>
</protein>
<sequence length="116" mass="13235">MRDFDIHDLVSKWGAWAVADNSNIDWPNIAAGFKGVLPYSGSKYPQCNDDEGILIDKCVAKLKQYCYEEYEIIVLHFIYRISLRNIAKYKKCSDGTIRKKVQTGLGFINGIVSILR</sequence>
<dbReference type="Proteomes" id="UP000612266">
    <property type="component" value="Unassembled WGS sequence"/>
</dbReference>
<dbReference type="AlphaFoldDB" id="A0A8I1BKC8"/>
<evidence type="ECO:0000313" key="6">
    <source>
        <dbReference type="Proteomes" id="UP000612266"/>
    </source>
</evidence>
<comment type="similarity">
    <text evidence="1">Belongs to the phage antitermination Q type 1 family.</text>
</comment>